<feature type="repeat" description="RCC1" evidence="2">
    <location>
        <begin position="62"/>
        <end position="115"/>
    </location>
</feature>
<sequence length="158" mass="17496">ILLKSVLNFEYFASGNNQYGQLGISESKSQVSNFTPQLSHFKEDFLSIAAGQSHVLAVTANGELFSWGDNTKTKLGLTTPSKSNYPLINDYFQSQGFKVLQADGGKQHSIVLAENNLLFSFGSNSKGQLIRDTKNSLPERIQTNSTIKAKCHHHNKFQ</sequence>
<dbReference type="InterPro" id="IPR051625">
    <property type="entry name" value="Signaling_Regulatory_Domain"/>
</dbReference>
<evidence type="ECO:0000256" key="1">
    <source>
        <dbReference type="ARBA" id="ARBA00022737"/>
    </source>
</evidence>
<keyword evidence="1" id="KW-0677">Repeat</keyword>
<dbReference type="PRINTS" id="PR00633">
    <property type="entry name" value="RCCNDNSATION"/>
</dbReference>
<feature type="repeat" description="RCC1" evidence="2">
    <location>
        <begin position="9"/>
        <end position="61"/>
    </location>
</feature>
<dbReference type="PANTHER" id="PTHR22872">
    <property type="entry name" value="BTK-BINDING PROTEIN-RELATED"/>
    <property type="match status" value="1"/>
</dbReference>
<name>A0A146KEK5_9EUKA</name>
<dbReference type="AlphaFoldDB" id="A0A146KEK5"/>
<reference evidence="3" key="1">
    <citation type="submission" date="2015-07" db="EMBL/GenBank/DDBJ databases">
        <title>Adaptation to a free-living lifestyle via gene acquisitions in the diplomonad Trepomonas sp. PC1.</title>
        <authorList>
            <person name="Xu F."/>
            <person name="Jerlstrom-Hultqvist J."/>
            <person name="Kolisko M."/>
            <person name="Simpson A.G.B."/>
            <person name="Roger A.J."/>
            <person name="Svard S.G."/>
            <person name="Andersson J.O."/>
        </authorList>
    </citation>
    <scope>NUCLEOTIDE SEQUENCE</scope>
    <source>
        <strain evidence="3">PC1</strain>
    </source>
</reference>
<dbReference type="InterPro" id="IPR000408">
    <property type="entry name" value="Reg_chr_condens"/>
</dbReference>
<organism evidence="3">
    <name type="scientific">Trepomonas sp. PC1</name>
    <dbReference type="NCBI Taxonomy" id="1076344"/>
    <lineage>
        <taxon>Eukaryota</taxon>
        <taxon>Metamonada</taxon>
        <taxon>Diplomonadida</taxon>
        <taxon>Hexamitidae</taxon>
        <taxon>Hexamitinae</taxon>
        <taxon>Trepomonas</taxon>
    </lineage>
</organism>
<dbReference type="SUPFAM" id="SSF50985">
    <property type="entry name" value="RCC1/BLIP-II"/>
    <property type="match status" value="1"/>
</dbReference>
<dbReference type="PROSITE" id="PS50012">
    <property type="entry name" value="RCC1_3"/>
    <property type="match status" value="2"/>
</dbReference>
<dbReference type="EMBL" id="GDID01002670">
    <property type="protein sequence ID" value="JAP93936.1"/>
    <property type="molecule type" value="Transcribed_RNA"/>
</dbReference>
<evidence type="ECO:0000313" key="3">
    <source>
        <dbReference type="EMBL" id="JAP93936.1"/>
    </source>
</evidence>
<gene>
    <name evidence="3" type="ORF">TPC1_13584</name>
</gene>
<dbReference type="PANTHER" id="PTHR22872:SF2">
    <property type="entry name" value="INHIBITOR OF BRUTON TYROSINE KINASE"/>
    <property type="match status" value="1"/>
</dbReference>
<proteinExistence type="predicted"/>
<evidence type="ECO:0000256" key="2">
    <source>
        <dbReference type="PROSITE-ProRule" id="PRU00235"/>
    </source>
</evidence>
<accession>A0A146KEK5</accession>
<protein>
    <submittedName>
        <fullName evidence="3">Regulator of chromosome condensation (RCC1) repeat-containing protein</fullName>
    </submittedName>
</protein>
<feature type="non-terminal residue" evidence="3">
    <location>
        <position position="1"/>
    </location>
</feature>
<dbReference type="Pfam" id="PF13540">
    <property type="entry name" value="RCC1_2"/>
    <property type="match status" value="2"/>
</dbReference>
<dbReference type="InterPro" id="IPR009091">
    <property type="entry name" value="RCC1/BLIP-II"/>
</dbReference>
<dbReference type="Gene3D" id="2.130.10.30">
    <property type="entry name" value="Regulator of chromosome condensation 1/beta-lactamase-inhibitor protein II"/>
    <property type="match status" value="1"/>
</dbReference>